<keyword evidence="3" id="KW-1003">Cell membrane</keyword>
<proteinExistence type="inferred from homology"/>
<dbReference type="GO" id="GO:0005886">
    <property type="term" value="C:plasma membrane"/>
    <property type="evidence" value="ECO:0007669"/>
    <property type="project" value="UniProtKB-SubCell"/>
</dbReference>
<evidence type="ECO:0000256" key="4">
    <source>
        <dbReference type="ARBA" id="ARBA00022692"/>
    </source>
</evidence>
<evidence type="ECO:0000313" key="11">
    <source>
        <dbReference type="Proteomes" id="UP000195141"/>
    </source>
</evidence>
<feature type="transmembrane region" description="Helical" evidence="7">
    <location>
        <begin position="77"/>
        <end position="99"/>
    </location>
</feature>
<keyword evidence="10" id="KW-0762">Sugar transport</keyword>
<keyword evidence="6 7" id="KW-0472">Membrane</keyword>
<dbReference type="SUPFAM" id="SSF161098">
    <property type="entry name" value="MetI-like"/>
    <property type="match status" value="1"/>
</dbReference>
<dbReference type="EMBL" id="NGMM01000003">
    <property type="protein sequence ID" value="OTP15719.1"/>
    <property type="molecule type" value="Genomic_DNA"/>
</dbReference>
<dbReference type="AlphaFoldDB" id="A0A242K5Z3"/>
<accession>A0A242K5Z3</accession>
<dbReference type="InterPro" id="IPR050901">
    <property type="entry name" value="BP-dep_ABC_trans_perm"/>
</dbReference>
<dbReference type="EMBL" id="CP147247">
    <property type="protein sequence ID" value="WYJ92034.1"/>
    <property type="molecule type" value="Genomic_DNA"/>
</dbReference>
<feature type="transmembrane region" description="Helical" evidence="7">
    <location>
        <begin position="145"/>
        <end position="168"/>
    </location>
</feature>
<dbReference type="InterPro" id="IPR035906">
    <property type="entry name" value="MetI-like_sf"/>
</dbReference>
<dbReference type="CDD" id="cd06261">
    <property type="entry name" value="TM_PBP2"/>
    <property type="match status" value="1"/>
</dbReference>
<dbReference type="InterPro" id="IPR000515">
    <property type="entry name" value="MetI-like"/>
</dbReference>
<evidence type="ECO:0000256" key="5">
    <source>
        <dbReference type="ARBA" id="ARBA00022989"/>
    </source>
</evidence>
<evidence type="ECO:0000259" key="8">
    <source>
        <dbReference type="PROSITE" id="PS50928"/>
    </source>
</evidence>
<dbReference type="PANTHER" id="PTHR32243:SF18">
    <property type="entry name" value="INNER MEMBRANE ABC TRANSPORTER PERMEASE PROTEIN YCJP"/>
    <property type="match status" value="1"/>
</dbReference>
<comment type="subcellular location">
    <subcellularLocation>
        <location evidence="1 7">Cell membrane</location>
        <topology evidence="1 7">Multi-pass membrane protein</topology>
    </subcellularLocation>
</comment>
<reference evidence="10" key="3">
    <citation type="submission" date="2024-03" db="EMBL/GenBank/DDBJ databases">
        <title>The Genome Sequence of Enterococcus sp. DIV0242b.</title>
        <authorList>
            <consortium name="The Broad Institute Genomics Platform"/>
            <consortium name="The Broad Institute Microbial Omics Core"/>
            <consortium name="The Broad Institute Genomic Center for Infectious Diseases"/>
            <person name="Earl A."/>
            <person name="Manson A."/>
            <person name="Gilmore M."/>
            <person name="Schwartman J."/>
            <person name="Shea T."/>
            <person name="Abouelleil A."/>
            <person name="Cao P."/>
            <person name="Chapman S."/>
            <person name="Cusick C."/>
            <person name="Young S."/>
            <person name="Neafsey D."/>
            <person name="Nusbaum C."/>
            <person name="Birren B."/>
        </authorList>
    </citation>
    <scope>NUCLEOTIDE SEQUENCE</scope>
    <source>
        <strain evidence="10">9E7_DIV0242</strain>
    </source>
</reference>
<feature type="domain" description="ABC transmembrane type-1" evidence="8">
    <location>
        <begin position="73"/>
        <end position="264"/>
    </location>
</feature>
<dbReference type="Pfam" id="PF00528">
    <property type="entry name" value="BPD_transp_1"/>
    <property type="match status" value="1"/>
</dbReference>
<evidence type="ECO:0000313" key="10">
    <source>
        <dbReference type="EMBL" id="WYJ92034.1"/>
    </source>
</evidence>
<dbReference type="Proteomes" id="UP000195141">
    <property type="component" value="Chromosome"/>
</dbReference>
<evidence type="ECO:0000256" key="2">
    <source>
        <dbReference type="ARBA" id="ARBA00022448"/>
    </source>
</evidence>
<name>A0A242K5Z3_9ENTE</name>
<feature type="transmembrane region" description="Helical" evidence="7">
    <location>
        <begin position="12"/>
        <end position="31"/>
    </location>
</feature>
<dbReference type="PANTHER" id="PTHR32243">
    <property type="entry name" value="MALTOSE TRANSPORT SYSTEM PERMEASE-RELATED"/>
    <property type="match status" value="1"/>
</dbReference>
<evidence type="ECO:0000256" key="1">
    <source>
        <dbReference type="ARBA" id="ARBA00004651"/>
    </source>
</evidence>
<keyword evidence="5 7" id="KW-1133">Transmembrane helix</keyword>
<keyword evidence="4 7" id="KW-0812">Transmembrane</keyword>
<feature type="transmembrane region" description="Helical" evidence="7">
    <location>
        <begin position="189"/>
        <end position="210"/>
    </location>
</feature>
<evidence type="ECO:0000256" key="6">
    <source>
        <dbReference type="ARBA" id="ARBA00023136"/>
    </source>
</evidence>
<dbReference type="GO" id="GO:0055085">
    <property type="term" value="P:transmembrane transport"/>
    <property type="evidence" value="ECO:0007669"/>
    <property type="project" value="InterPro"/>
</dbReference>
<keyword evidence="2 7" id="KW-0813">Transport</keyword>
<dbReference type="PROSITE" id="PS50928">
    <property type="entry name" value="ABC_TM1"/>
    <property type="match status" value="1"/>
</dbReference>
<evidence type="ECO:0000256" key="7">
    <source>
        <dbReference type="RuleBase" id="RU363032"/>
    </source>
</evidence>
<keyword evidence="11" id="KW-1185">Reference proteome</keyword>
<feature type="transmembrane region" description="Helical" evidence="7">
    <location>
        <begin position="243"/>
        <end position="264"/>
    </location>
</feature>
<sequence length="278" mass="30656">MYNKQGKLDKTLTFYFPLAMMLVWTLFPIYWTLNTALKPEGDIIKTPLQYLPSSPTFQNFINAWNDVGFEKYFTNSVVVGVGTVLLTLVLSVLAGYALARYDFKGKRVFMMILLMTQFIPRSMLIIPLFVMFSNIGMISNPISLMLVYSAVQIPFSAILMSGFISGIPAELEEAAAIDGATRMQAIRQVIVPLLLPGVVATGINIFVYAWNEFLLALMLTNVQSKFTLPVGLSFMMGEFNVNYGALAAGSIIALIPSIILFMFAQKHLVNGMGGAVKG</sequence>
<protein>
    <submittedName>
        <fullName evidence="10">Multiple sugar transport system permease</fullName>
    </submittedName>
</protein>
<evidence type="ECO:0000256" key="3">
    <source>
        <dbReference type="ARBA" id="ARBA00022475"/>
    </source>
</evidence>
<dbReference type="Gene3D" id="1.10.3720.10">
    <property type="entry name" value="MetI-like"/>
    <property type="match status" value="1"/>
</dbReference>
<organism evidence="9">
    <name type="scientific">Candidatus Enterococcus clewellii</name>
    <dbReference type="NCBI Taxonomy" id="1834193"/>
    <lineage>
        <taxon>Bacteria</taxon>
        <taxon>Bacillati</taxon>
        <taxon>Bacillota</taxon>
        <taxon>Bacilli</taxon>
        <taxon>Lactobacillales</taxon>
        <taxon>Enterococcaceae</taxon>
        <taxon>Enterococcus</taxon>
    </lineage>
</organism>
<evidence type="ECO:0000313" key="9">
    <source>
        <dbReference type="EMBL" id="OTP15719.1"/>
    </source>
</evidence>
<gene>
    <name evidence="9" type="ORF">A5888_001933</name>
    <name evidence="10" type="ORF">A5888_003807</name>
</gene>
<comment type="similarity">
    <text evidence="7">Belongs to the binding-protein-dependent transport system permease family.</text>
</comment>
<dbReference type="OrthoDB" id="9810086at2"/>
<dbReference type="RefSeq" id="WP_086349013.1">
    <property type="nucleotide sequence ID" value="NZ_CP147247.1"/>
</dbReference>
<reference evidence="9" key="1">
    <citation type="submission" date="2017-05" db="EMBL/GenBank/DDBJ databases">
        <title>The Genome Sequence of Enterococcus sp. 9E7_DIV0242.</title>
        <authorList>
            <consortium name="The Broad Institute Genomics Platform"/>
            <consortium name="The Broad Institute Genomic Center for Infectious Diseases"/>
            <person name="Earl A."/>
            <person name="Manson A."/>
            <person name="Schwartman J."/>
            <person name="Gilmore M."/>
            <person name="Abouelleil A."/>
            <person name="Cao P."/>
            <person name="Chapman S."/>
            <person name="Cusick C."/>
            <person name="Shea T."/>
            <person name="Young S."/>
            <person name="Neafsey D."/>
            <person name="Nusbaum C."/>
            <person name="Birren B."/>
        </authorList>
    </citation>
    <scope>NUCLEOTIDE SEQUENCE [LARGE SCALE GENOMIC DNA]</scope>
    <source>
        <strain evidence="9">9E7_DIV0242</strain>
    </source>
</reference>
<feature type="transmembrane region" description="Helical" evidence="7">
    <location>
        <begin position="111"/>
        <end position="133"/>
    </location>
</feature>
<reference evidence="10" key="2">
    <citation type="submission" date="2017-05" db="EMBL/GenBank/DDBJ databases">
        <authorList>
            <consortium name="The Broad Institute Genomics Platform"/>
            <consortium name="The Broad Institute Genomic Center for Infectious Diseases"/>
            <person name="Earl A."/>
            <person name="Manson A."/>
            <person name="Schwartman J."/>
            <person name="Gilmore M."/>
            <person name="Abouelleil A."/>
            <person name="Cao P."/>
            <person name="Chapman S."/>
            <person name="Cusick C."/>
            <person name="Shea T."/>
            <person name="Young S."/>
            <person name="Neafsey D."/>
            <person name="Nusbaum C."/>
            <person name="Birren B."/>
        </authorList>
    </citation>
    <scope>NUCLEOTIDE SEQUENCE</scope>
    <source>
        <strain evidence="10">9E7_DIV0242</strain>
    </source>
</reference>